<name>A0ABP7XKU0_9ACTN</name>
<evidence type="ECO:0008006" key="3">
    <source>
        <dbReference type="Google" id="ProtNLM"/>
    </source>
</evidence>
<proteinExistence type="predicted"/>
<dbReference type="RefSeq" id="WP_344733734.1">
    <property type="nucleotide sequence ID" value="NZ_BAAAZH010000017.1"/>
</dbReference>
<dbReference type="Gene3D" id="3.40.50.300">
    <property type="entry name" value="P-loop containing nucleotide triphosphate hydrolases"/>
    <property type="match status" value="1"/>
</dbReference>
<dbReference type="InterPro" id="IPR027417">
    <property type="entry name" value="P-loop_NTPase"/>
</dbReference>
<dbReference type="EMBL" id="BAAAZH010000017">
    <property type="protein sequence ID" value="GAA4120825.1"/>
    <property type="molecule type" value="Genomic_DNA"/>
</dbReference>
<dbReference type="Proteomes" id="UP001501495">
    <property type="component" value="Unassembled WGS sequence"/>
</dbReference>
<sequence length="255" mass="26689">MVAFAGARPGVGATGVAVGVAALAARAGNRVLLLDAVEDGVLAQRLGARPDAVTGGPLEVRPGLRLLRAPADAARVHGRSADLVVLDTGAGPAGRQAVAAVADHVVLLTAPDPQAIERLIAEVDIGPRAEVAGPRLLGVVVVGLPAEPRQPFVEVRRLLRGRWGETLPVLDRPVRSAPFAAWLAQSHALPLHELLERPDVVPAGHPRRSEIAGLAADHRHLGQALIEAITRAEDHPAEGWAMRWNPPLRSSSRSA</sequence>
<gene>
    <name evidence="1" type="ORF">GCM10022215_24950</name>
</gene>
<comment type="caution">
    <text evidence="1">The sequence shown here is derived from an EMBL/GenBank/DDBJ whole genome shotgun (WGS) entry which is preliminary data.</text>
</comment>
<evidence type="ECO:0000313" key="1">
    <source>
        <dbReference type="EMBL" id="GAA4120825.1"/>
    </source>
</evidence>
<reference evidence="2" key="1">
    <citation type="journal article" date="2019" name="Int. J. Syst. Evol. Microbiol.">
        <title>The Global Catalogue of Microorganisms (GCM) 10K type strain sequencing project: providing services to taxonomists for standard genome sequencing and annotation.</title>
        <authorList>
            <consortium name="The Broad Institute Genomics Platform"/>
            <consortium name="The Broad Institute Genome Sequencing Center for Infectious Disease"/>
            <person name="Wu L."/>
            <person name="Ma J."/>
        </authorList>
    </citation>
    <scope>NUCLEOTIDE SEQUENCE [LARGE SCALE GENOMIC DNA]</scope>
    <source>
        <strain evidence="2">JCM 16703</strain>
    </source>
</reference>
<keyword evidence="2" id="KW-1185">Reference proteome</keyword>
<organism evidence="1 2">
    <name type="scientific">Nocardioides fonticola</name>
    <dbReference type="NCBI Taxonomy" id="450363"/>
    <lineage>
        <taxon>Bacteria</taxon>
        <taxon>Bacillati</taxon>
        <taxon>Actinomycetota</taxon>
        <taxon>Actinomycetes</taxon>
        <taxon>Propionibacteriales</taxon>
        <taxon>Nocardioidaceae</taxon>
        <taxon>Nocardioides</taxon>
    </lineage>
</organism>
<protein>
    <recommendedName>
        <fullName evidence="3">CobQ/CobB/MinD/ParA nucleotide binding domain-containing protein</fullName>
    </recommendedName>
</protein>
<evidence type="ECO:0000313" key="2">
    <source>
        <dbReference type="Proteomes" id="UP001501495"/>
    </source>
</evidence>
<accession>A0ABP7XKU0</accession>
<dbReference type="SUPFAM" id="SSF52540">
    <property type="entry name" value="P-loop containing nucleoside triphosphate hydrolases"/>
    <property type="match status" value="1"/>
</dbReference>